<accession>A0A0F9IUU9</accession>
<gene>
    <name evidence="1" type="ORF">LCGC14_1534890</name>
</gene>
<comment type="caution">
    <text evidence="1">The sequence shown here is derived from an EMBL/GenBank/DDBJ whole genome shotgun (WGS) entry which is preliminary data.</text>
</comment>
<feature type="non-terminal residue" evidence="1">
    <location>
        <position position="1"/>
    </location>
</feature>
<dbReference type="AlphaFoldDB" id="A0A0F9IUU9"/>
<name>A0A0F9IUU9_9ZZZZ</name>
<proteinExistence type="predicted"/>
<dbReference type="EMBL" id="LAZR01011548">
    <property type="protein sequence ID" value="KKM61124.1"/>
    <property type="molecule type" value="Genomic_DNA"/>
</dbReference>
<evidence type="ECO:0000313" key="1">
    <source>
        <dbReference type="EMBL" id="KKM61124.1"/>
    </source>
</evidence>
<protein>
    <submittedName>
        <fullName evidence="1">Uncharacterized protein</fullName>
    </submittedName>
</protein>
<sequence length="193" mass="21832">LPARMSADEGAGFRIDGGMTVSELRAVLHRDYAWALGIDWTRPDAQARAWYVSAEKLEPRLGERHLEPVAPYEQPLAPGRDAAALYADIAAEDGATRMADVLLRRPEHRHILRRVQIAARYPYAKIRDNTVGADVLPIDLLRAKLSFFGACHFDPRSDRWVRINMFRNAPFPHELAKMDFAGWTYPAVQEVTP</sequence>
<reference evidence="1" key="1">
    <citation type="journal article" date="2015" name="Nature">
        <title>Complex archaea that bridge the gap between prokaryotes and eukaryotes.</title>
        <authorList>
            <person name="Spang A."/>
            <person name="Saw J.H."/>
            <person name="Jorgensen S.L."/>
            <person name="Zaremba-Niedzwiedzka K."/>
            <person name="Martijn J."/>
            <person name="Lind A.E."/>
            <person name="van Eijk R."/>
            <person name="Schleper C."/>
            <person name="Guy L."/>
            <person name="Ettema T.J."/>
        </authorList>
    </citation>
    <scope>NUCLEOTIDE SEQUENCE</scope>
</reference>
<organism evidence="1">
    <name type="scientific">marine sediment metagenome</name>
    <dbReference type="NCBI Taxonomy" id="412755"/>
    <lineage>
        <taxon>unclassified sequences</taxon>
        <taxon>metagenomes</taxon>
        <taxon>ecological metagenomes</taxon>
    </lineage>
</organism>